<accession>A0AA39TS38</accession>
<evidence type="ECO:0000259" key="2">
    <source>
        <dbReference type="SMART" id="SM00484"/>
    </source>
</evidence>
<dbReference type="PRINTS" id="PR00853">
    <property type="entry name" value="XPGRADSUPER"/>
</dbReference>
<dbReference type="AlphaFoldDB" id="A0AA39TS38"/>
<dbReference type="Gene3D" id="3.40.50.1010">
    <property type="entry name" value="5'-nuclease"/>
    <property type="match status" value="2"/>
</dbReference>
<dbReference type="CDD" id="cd09906">
    <property type="entry name" value="H3TH_YEN1"/>
    <property type="match status" value="1"/>
</dbReference>
<gene>
    <name evidence="3" type="ORF">EV420DRAFT_1618444</name>
</gene>
<evidence type="ECO:0000256" key="1">
    <source>
        <dbReference type="SAM" id="MobiDB-lite"/>
    </source>
</evidence>
<reference evidence="3" key="1">
    <citation type="submission" date="2023-06" db="EMBL/GenBank/DDBJ databases">
        <authorList>
            <consortium name="Lawrence Berkeley National Laboratory"/>
            <person name="Ahrendt S."/>
            <person name="Sahu N."/>
            <person name="Indic B."/>
            <person name="Wong-Bajracharya J."/>
            <person name="Merenyi Z."/>
            <person name="Ke H.-M."/>
            <person name="Monk M."/>
            <person name="Kocsube S."/>
            <person name="Drula E."/>
            <person name="Lipzen A."/>
            <person name="Balint B."/>
            <person name="Henrissat B."/>
            <person name="Andreopoulos B."/>
            <person name="Martin F.M."/>
            <person name="Harder C.B."/>
            <person name="Rigling D."/>
            <person name="Ford K.L."/>
            <person name="Foster G.D."/>
            <person name="Pangilinan J."/>
            <person name="Papanicolaou A."/>
            <person name="Barry K."/>
            <person name="LaButti K."/>
            <person name="Viragh M."/>
            <person name="Koriabine M."/>
            <person name="Yan M."/>
            <person name="Riley R."/>
            <person name="Champramary S."/>
            <person name="Plett K.L."/>
            <person name="Tsai I.J."/>
            <person name="Slot J."/>
            <person name="Sipos G."/>
            <person name="Plett J."/>
            <person name="Nagy L.G."/>
            <person name="Grigoriev I.V."/>
        </authorList>
    </citation>
    <scope>NUCLEOTIDE SEQUENCE</scope>
    <source>
        <strain evidence="3">CCBAS 213</strain>
    </source>
</reference>
<dbReference type="SUPFAM" id="SSF47807">
    <property type="entry name" value="5' to 3' exonuclease, C-terminal subdomain"/>
    <property type="match status" value="1"/>
</dbReference>
<dbReference type="InterPro" id="IPR036279">
    <property type="entry name" value="5-3_exonuclease_C_sf"/>
</dbReference>
<dbReference type="InterPro" id="IPR006086">
    <property type="entry name" value="XPG-I_dom"/>
</dbReference>
<name>A0AA39TS38_ARMTA</name>
<dbReference type="GO" id="GO:0006281">
    <property type="term" value="P:DNA repair"/>
    <property type="evidence" value="ECO:0007669"/>
    <property type="project" value="UniProtKB-ARBA"/>
</dbReference>
<dbReference type="Proteomes" id="UP001175211">
    <property type="component" value="Unassembled WGS sequence"/>
</dbReference>
<sequence>MGVAKLWPLLDEFSARKSVYELTIASTNRPPHAFRLGIDVSLWFFHAEYGQEGENPELRTLFFRLELLLHNPIQPLFIFDGPGRPAWKRGKRINTWAQNPLTDGLKAFIEAFGFEWRMAPGEAEAELAYLNAAGIIDGVLTDDVDAFLFGAQTVWRNPSSTHAQTSDTEKKNFVMVFQDVKLSRAELILIALCAGGDYSPEGLPGCGPNTAKGLAHAGHADRLYHVATTQTREELLAYLPIWRAEVIQELRTNSSGCLGHKHNRLANSVPATFPDINILLAYTEPVTSPLERYIDIDWMKKEPNVPAIAALCEMYFEWGYKESVVKRFRTLIWPGLALRVLRRYIIEGEQGKDEKYVWRKFAANEAVDVGEAGWMTKIHSTREHQSTGRALQYRVEIDVSVPVRLAESGVQGWRRPTGAGPDAADFLQFEDRATDSAEDQRGPLRVWLPAVMVQKARPALVEEFEEMIRCRKEKKKPKGKKKVTEEMSGDDEPPTSPRKKKTAATPSATPRTPTKRKSKSALPTKARRRGPEDDMVRKSPRKNKLDSPSRRLREGSPTRGKAKSKPIEVIVISSDDEGSDSDAMVFVG</sequence>
<keyword evidence="4" id="KW-1185">Reference proteome</keyword>
<dbReference type="Pfam" id="PF18380">
    <property type="entry name" value="GEN1_C"/>
    <property type="match status" value="1"/>
</dbReference>
<feature type="domain" description="XPG-I" evidence="2">
    <location>
        <begin position="110"/>
        <end position="182"/>
    </location>
</feature>
<dbReference type="SMART" id="SM00484">
    <property type="entry name" value="XPGI"/>
    <property type="match status" value="1"/>
</dbReference>
<dbReference type="PANTHER" id="PTHR11081:SF75">
    <property type="entry name" value="ENDONUCLEASE, PUTATIVE (AFU_ORTHOLOGUE AFUA_3G13260)-RELATED"/>
    <property type="match status" value="1"/>
</dbReference>
<dbReference type="GO" id="GO:0017108">
    <property type="term" value="F:5'-flap endonuclease activity"/>
    <property type="evidence" value="ECO:0007669"/>
    <property type="project" value="TreeGrafter"/>
</dbReference>
<protein>
    <submittedName>
        <fullName evidence="3">PIN domain-like protein</fullName>
    </submittedName>
</protein>
<evidence type="ECO:0000313" key="4">
    <source>
        <dbReference type="Proteomes" id="UP001175211"/>
    </source>
</evidence>
<dbReference type="GeneID" id="85358889"/>
<dbReference type="InterPro" id="IPR041177">
    <property type="entry name" value="GEN1_C"/>
</dbReference>
<dbReference type="Gene3D" id="1.10.150.20">
    <property type="entry name" value="5' to 3' exonuclease, C-terminal subdomain"/>
    <property type="match status" value="1"/>
</dbReference>
<dbReference type="InterPro" id="IPR029060">
    <property type="entry name" value="PIN-like_dom_sf"/>
</dbReference>
<dbReference type="InterPro" id="IPR006084">
    <property type="entry name" value="XPG/Rad2"/>
</dbReference>
<feature type="compositionally biased region" description="Basic and acidic residues" evidence="1">
    <location>
        <begin position="529"/>
        <end position="556"/>
    </location>
</feature>
<dbReference type="GO" id="GO:0008821">
    <property type="term" value="F:crossover junction DNA endonuclease activity"/>
    <property type="evidence" value="ECO:0007669"/>
    <property type="project" value="InterPro"/>
</dbReference>
<evidence type="ECO:0000313" key="3">
    <source>
        <dbReference type="EMBL" id="KAK0464668.1"/>
    </source>
</evidence>
<dbReference type="RefSeq" id="XP_060335789.1">
    <property type="nucleotide sequence ID" value="XM_060475341.1"/>
</dbReference>
<dbReference type="InterPro" id="IPR037316">
    <property type="entry name" value="Yen1_H3TH"/>
</dbReference>
<proteinExistence type="predicted"/>
<dbReference type="EMBL" id="JAUEPS010000006">
    <property type="protein sequence ID" value="KAK0464668.1"/>
    <property type="molecule type" value="Genomic_DNA"/>
</dbReference>
<dbReference type="CDD" id="cd09870">
    <property type="entry name" value="PIN_YEN1"/>
    <property type="match status" value="1"/>
</dbReference>
<feature type="compositionally biased region" description="Low complexity" evidence="1">
    <location>
        <begin position="503"/>
        <end position="512"/>
    </location>
</feature>
<dbReference type="Pfam" id="PF00867">
    <property type="entry name" value="XPG_I"/>
    <property type="match status" value="1"/>
</dbReference>
<organism evidence="3 4">
    <name type="scientific">Armillaria tabescens</name>
    <name type="common">Ringless honey mushroom</name>
    <name type="synonym">Agaricus tabescens</name>
    <dbReference type="NCBI Taxonomy" id="1929756"/>
    <lineage>
        <taxon>Eukaryota</taxon>
        <taxon>Fungi</taxon>
        <taxon>Dikarya</taxon>
        <taxon>Basidiomycota</taxon>
        <taxon>Agaricomycotina</taxon>
        <taxon>Agaricomycetes</taxon>
        <taxon>Agaricomycetidae</taxon>
        <taxon>Agaricales</taxon>
        <taxon>Marasmiineae</taxon>
        <taxon>Physalacriaceae</taxon>
        <taxon>Desarmillaria</taxon>
    </lineage>
</organism>
<dbReference type="PANTHER" id="PTHR11081">
    <property type="entry name" value="FLAP ENDONUCLEASE FAMILY MEMBER"/>
    <property type="match status" value="1"/>
</dbReference>
<comment type="caution">
    <text evidence="3">The sequence shown here is derived from an EMBL/GenBank/DDBJ whole genome shotgun (WGS) entry which is preliminary data.</text>
</comment>
<dbReference type="SUPFAM" id="SSF88723">
    <property type="entry name" value="PIN domain-like"/>
    <property type="match status" value="1"/>
</dbReference>
<feature type="region of interest" description="Disordered" evidence="1">
    <location>
        <begin position="473"/>
        <end position="588"/>
    </location>
</feature>